<sequence length="135" mass="15196">MEQPRARIHHQRAHIPTGRADRPEVISARAAIVGMRDAGMPLKAIARARGITIKTVRRWIRRWDGEGTVATRPRSGRPRILSEADDRRIVEAVMETPHTSAVDLTQELQSNSLSTLKQVLFFLLKTSFHSHACLS</sequence>
<dbReference type="AlphaFoldDB" id="A0AAE1F976"/>
<gene>
    <name evidence="3" type="ORF">Pcinc_024838</name>
</gene>
<dbReference type="Gene3D" id="1.10.10.10">
    <property type="entry name" value="Winged helix-like DNA-binding domain superfamily/Winged helix DNA-binding domain"/>
    <property type="match status" value="1"/>
</dbReference>
<dbReference type="SUPFAM" id="SSF46689">
    <property type="entry name" value="Homeodomain-like"/>
    <property type="match status" value="1"/>
</dbReference>
<evidence type="ECO:0000256" key="1">
    <source>
        <dbReference type="ARBA" id="ARBA00004123"/>
    </source>
</evidence>
<evidence type="ECO:0000313" key="3">
    <source>
        <dbReference type="EMBL" id="KAK3869895.1"/>
    </source>
</evidence>
<comment type="subcellular location">
    <subcellularLocation>
        <location evidence="1">Nucleus</location>
    </subcellularLocation>
</comment>
<protein>
    <recommendedName>
        <fullName evidence="2">Insertion element IS150 protein InsJ-like helix-turn-helix domain-containing protein</fullName>
    </recommendedName>
</protein>
<keyword evidence="4" id="KW-1185">Reference proteome</keyword>
<dbReference type="InterPro" id="IPR036388">
    <property type="entry name" value="WH-like_DNA-bd_sf"/>
</dbReference>
<reference evidence="3" key="1">
    <citation type="submission" date="2023-10" db="EMBL/GenBank/DDBJ databases">
        <title>Genome assemblies of two species of porcelain crab, Petrolisthes cinctipes and Petrolisthes manimaculis (Anomura: Porcellanidae).</title>
        <authorList>
            <person name="Angst P."/>
        </authorList>
    </citation>
    <scope>NUCLEOTIDE SEQUENCE</scope>
    <source>
        <strain evidence="3">PB745_01</strain>
        <tissue evidence="3">Gill</tissue>
    </source>
</reference>
<dbReference type="InterPro" id="IPR009057">
    <property type="entry name" value="Homeodomain-like_sf"/>
</dbReference>
<proteinExistence type="predicted"/>
<organism evidence="3 4">
    <name type="scientific">Petrolisthes cinctipes</name>
    <name type="common">Flat porcelain crab</name>
    <dbReference type="NCBI Taxonomy" id="88211"/>
    <lineage>
        <taxon>Eukaryota</taxon>
        <taxon>Metazoa</taxon>
        <taxon>Ecdysozoa</taxon>
        <taxon>Arthropoda</taxon>
        <taxon>Crustacea</taxon>
        <taxon>Multicrustacea</taxon>
        <taxon>Malacostraca</taxon>
        <taxon>Eumalacostraca</taxon>
        <taxon>Eucarida</taxon>
        <taxon>Decapoda</taxon>
        <taxon>Pleocyemata</taxon>
        <taxon>Anomura</taxon>
        <taxon>Galatheoidea</taxon>
        <taxon>Porcellanidae</taxon>
        <taxon>Petrolisthes</taxon>
    </lineage>
</organism>
<dbReference type="InterPro" id="IPR055247">
    <property type="entry name" value="InsJ-like_HTH"/>
</dbReference>
<evidence type="ECO:0000313" key="4">
    <source>
        <dbReference type="Proteomes" id="UP001286313"/>
    </source>
</evidence>
<dbReference type="Proteomes" id="UP001286313">
    <property type="component" value="Unassembled WGS sequence"/>
</dbReference>
<accession>A0AAE1F976</accession>
<name>A0AAE1F976_PETCI</name>
<feature type="domain" description="Insertion element IS150 protein InsJ-like helix-turn-helix" evidence="2">
    <location>
        <begin position="29"/>
        <end position="79"/>
    </location>
</feature>
<evidence type="ECO:0000259" key="2">
    <source>
        <dbReference type="Pfam" id="PF13518"/>
    </source>
</evidence>
<dbReference type="Pfam" id="PF13518">
    <property type="entry name" value="HTH_28"/>
    <property type="match status" value="1"/>
</dbReference>
<dbReference type="GO" id="GO:0005634">
    <property type="term" value="C:nucleus"/>
    <property type="evidence" value="ECO:0007669"/>
    <property type="project" value="UniProtKB-SubCell"/>
</dbReference>
<dbReference type="EMBL" id="JAWQEG010002762">
    <property type="protein sequence ID" value="KAK3869895.1"/>
    <property type="molecule type" value="Genomic_DNA"/>
</dbReference>
<comment type="caution">
    <text evidence="3">The sequence shown here is derived from an EMBL/GenBank/DDBJ whole genome shotgun (WGS) entry which is preliminary data.</text>
</comment>